<comment type="caution">
    <text evidence="1">The sequence shown here is derived from an EMBL/GenBank/DDBJ whole genome shotgun (WGS) entry which is preliminary data.</text>
</comment>
<dbReference type="EMBL" id="BJUS01000002">
    <property type="protein sequence ID" value="GEK71835.1"/>
    <property type="molecule type" value="Genomic_DNA"/>
</dbReference>
<dbReference type="Proteomes" id="UP000321121">
    <property type="component" value="Unassembled WGS sequence"/>
</dbReference>
<evidence type="ECO:0000313" key="1">
    <source>
        <dbReference type="EMBL" id="GEK71835.1"/>
    </source>
</evidence>
<gene>
    <name evidence="1" type="ORF">HHA04nite_03790</name>
</gene>
<sequence length="87" mass="10150">MKEELAKEARFERLRLERTPTGDIVMPLKDEHITSDEPAHVICPVCKEDKRVSVMTEDEYWYRCPSCKYLAGKKKRPPSSRRGPMVV</sequence>
<keyword evidence="2" id="KW-1185">Reference proteome</keyword>
<reference evidence="1 2" key="1">
    <citation type="submission" date="2019-07" db="EMBL/GenBank/DDBJ databases">
        <title>Whole genome shotgun sequence of Halomonas halophila NBRC 102604.</title>
        <authorList>
            <person name="Hosoyama A."/>
            <person name="Uohara A."/>
            <person name="Ohji S."/>
            <person name="Ichikawa N."/>
        </authorList>
    </citation>
    <scope>NUCLEOTIDE SEQUENCE [LARGE SCALE GENOMIC DNA]</scope>
    <source>
        <strain evidence="1 2">NBRC 102604</strain>
    </source>
</reference>
<name>A0ABQ0U0I9_9GAMM</name>
<protein>
    <submittedName>
        <fullName evidence="1">Uncharacterized protein</fullName>
    </submittedName>
</protein>
<evidence type="ECO:0000313" key="2">
    <source>
        <dbReference type="Proteomes" id="UP000321121"/>
    </source>
</evidence>
<proteinExistence type="predicted"/>
<organism evidence="1 2">
    <name type="scientific">Halomonas halophila</name>
    <dbReference type="NCBI Taxonomy" id="29573"/>
    <lineage>
        <taxon>Bacteria</taxon>
        <taxon>Pseudomonadati</taxon>
        <taxon>Pseudomonadota</taxon>
        <taxon>Gammaproteobacteria</taxon>
        <taxon>Oceanospirillales</taxon>
        <taxon>Halomonadaceae</taxon>
        <taxon>Halomonas</taxon>
    </lineage>
</organism>
<accession>A0ABQ0U0I9</accession>